<dbReference type="AlphaFoldDB" id="A0A9X9XE20"/>
<dbReference type="Proteomes" id="UP001138709">
    <property type="component" value="Unassembled WGS sequence"/>
</dbReference>
<evidence type="ECO:0000313" key="4">
    <source>
        <dbReference type="Proteomes" id="UP001138709"/>
    </source>
</evidence>
<evidence type="ECO:0000313" key="3">
    <source>
        <dbReference type="EMBL" id="MBR0681956.1"/>
    </source>
</evidence>
<evidence type="ECO:0000259" key="2">
    <source>
        <dbReference type="PROSITE" id="PS50943"/>
    </source>
</evidence>
<dbReference type="SUPFAM" id="SSF47413">
    <property type="entry name" value="lambda repressor-like DNA-binding domains"/>
    <property type="match status" value="1"/>
</dbReference>
<feature type="domain" description="HTH cro/C1-type" evidence="2">
    <location>
        <begin position="10"/>
        <end position="53"/>
    </location>
</feature>
<dbReference type="EMBL" id="JAAEDL010000015">
    <property type="protein sequence ID" value="MBR0681956.1"/>
    <property type="molecule type" value="Genomic_DNA"/>
</dbReference>
<dbReference type="InterPro" id="IPR001387">
    <property type="entry name" value="Cro/C1-type_HTH"/>
</dbReference>
<dbReference type="RefSeq" id="WP_211847491.1">
    <property type="nucleotide sequence ID" value="NZ_JAAEDL010000015.1"/>
</dbReference>
<keyword evidence="4" id="KW-1185">Reference proteome</keyword>
<dbReference type="GO" id="GO:0003677">
    <property type="term" value="F:DNA binding"/>
    <property type="evidence" value="ECO:0007669"/>
    <property type="project" value="InterPro"/>
</dbReference>
<dbReference type="PROSITE" id="PS50943">
    <property type="entry name" value="HTH_CROC1"/>
    <property type="match status" value="1"/>
</dbReference>
<comment type="caution">
    <text evidence="3">The sequence shown here is derived from an EMBL/GenBank/DDBJ whole genome shotgun (WGS) entry which is preliminary data.</text>
</comment>
<dbReference type="Pfam" id="PF07022">
    <property type="entry name" value="Phage_CI_repr"/>
    <property type="match status" value="1"/>
</dbReference>
<dbReference type="Gene3D" id="1.10.260.40">
    <property type="entry name" value="lambda repressor-like DNA-binding domains"/>
    <property type="match status" value="1"/>
</dbReference>
<dbReference type="InterPro" id="IPR010744">
    <property type="entry name" value="Phage_CI_N"/>
</dbReference>
<proteinExistence type="predicted"/>
<name>A0A9X9XE20_9PROT</name>
<accession>A0A9X9XE20</accession>
<sequence>MKEAIARVGTQKDAARLSGVAYGTITNYADGGEMKLSNAAALARATGVRLDWLATGEGPMRASDPPREQFHPSQIPAQAGFLPGRGVAEPSPGGRASGGTGIAWQVNPERLARAYEMASERIAGSSVTPTLIMRIALVLYDHLTEVEDAAPPPSSAP</sequence>
<reference evidence="3" key="2">
    <citation type="journal article" date="2021" name="Syst. Appl. Microbiol.">
        <title>Roseomonas hellenica sp. nov., isolated from roots of wild-growing Alkanna tinctoria.</title>
        <authorList>
            <person name="Rat A."/>
            <person name="Naranjo H.D."/>
            <person name="Lebbe L."/>
            <person name="Cnockaert M."/>
            <person name="Krigas N."/>
            <person name="Grigoriadou K."/>
            <person name="Maloupa E."/>
            <person name="Willems A."/>
        </authorList>
    </citation>
    <scope>NUCLEOTIDE SEQUENCE</scope>
    <source>
        <strain evidence="3">LMG 31228</strain>
    </source>
</reference>
<dbReference type="InterPro" id="IPR010982">
    <property type="entry name" value="Lambda_DNA-bd_dom_sf"/>
</dbReference>
<reference evidence="3" key="1">
    <citation type="submission" date="2020-01" db="EMBL/GenBank/DDBJ databases">
        <authorList>
            <person name="Rat A."/>
        </authorList>
    </citation>
    <scope>NUCLEOTIDE SEQUENCE</scope>
    <source>
        <strain evidence="3">LMG 31228</strain>
    </source>
</reference>
<dbReference type="GO" id="GO:0045892">
    <property type="term" value="P:negative regulation of DNA-templated transcription"/>
    <property type="evidence" value="ECO:0007669"/>
    <property type="project" value="InterPro"/>
</dbReference>
<dbReference type="CDD" id="cd00093">
    <property type="entry name" value="HTH_XRE"/>
    <property type="match status" value="1"/>
</dbReference>
<evidence type="ECO:0000256" key="1">
    <source>
        <dbReference type="SAM" id="MobiDB-lite"/>
    </source>
</evidence>
<organism evidence="3 4">
    <name type="scientific">Neoroseomonas eburnea</name>
    <dbReference type="NCBI Taxonomy" id="1346889"/>
    <lineage>
        <taxon>Bacteria</taxon>
        <taxon>Pseudomonadati</taxon>
        <taxon>Pseudomonadota</taxon>
        <taxon>Alphaproteobacteria</taxon>
        <taxon>Acetobacterales</taxon>
        <taxon>Acetobacteraceae</taxon>
        <taxon>Neoroseomonas</taxon>
    </lineage>
</organism>
<protein>
    <submittedName>
        <fullName evidence="3">Bacteriophage CI repressor</fullName>
    </submittedName>
</protein>
<feature type="region of interest" description="Disordered" evidence="1">
    <location>
        <begin position="76"/>
        <end position="102"/>
    </location>
</feature>
<gene>
    <name evidence="3" type="ORF">GXW74_15785</name>
</gene>